<keyword evidence="6 12" id="KW-0694">RNA-binding</keyword>
<evidence type="ECO:0000256" key="6">
    <source>
        <dbReference type="ARBA" id="ARBA00022884"/>
    </source>
</evidence>
<dbReference type="InterPro" id="IPR036986">
    <property type="entry name" value="S4_RNA-bd_sf"/>
</dbReference>
<keyword evidence="2 11" id="KW-0963">Cytoplasm</keyword>
<evidence type="ECO:0000259" key="13">
    <source>
        <dbReference type="Pfam" id="PF22421"/>
    </source>
</evidence>
<keyword evidence="3 11" id="KW-0436">Ligase</keyword>
<dbReference type="Pfam" id="PF22421">
    <property type="entry name" value="SYY_C-terminal"/>
    <property type="match status" value="1"/>
</dbReference>
<feature type="short sequence motif" description="'KMSKS' region" evidence="11">
    <location>
        <begin position="227"/>
        <end position="231"/>
    </location>
</feature>
<evidence type="ECO:0000256" key="3">
    <source>
        <dbReference type="ARBA" id="ARBA00022598"/>
    </source>
</evidence>
<dbReference type="GO" id="GO:0042803">
    <property type="term" value="F:protein homodimerization activity"/>
    <property type="evidence" value="ECO:0007669"/>
    <property type="project" value="UniProtKB-ARBA"/>
</dbReference>
<dbReference type="NCBIfam" id="TIGR00234">
    <property type="entry name" value="tyrS"/>
    <property type="match status" value="1"/>
</dbReference>
<evidence type="ECO:0000256" key="11">
    <source>
        <dbReference type="HAMAP-Rule" id="MF_02006"/>
    </source>
</evidence>
<dbReference type="Gene3D" id="3.40.50.620">
    <property type="entry name" value="HUPs"/>
    <property type="match status" value="1"/>
</dbReference>
<dbReference type="GO" id="GO:0006437">
    <property type="term" value="P:tyrosyl-tRNA aminoacylation"/>
    <property type="evidence" value="ECO:0007669"/>
    <property type="project" value="UniProtKB-UniRule"/>
</dbReference>
<dbReference type="InterPro" id="IPR024088">
    <property type="entry name" value="Tyr-tRNA-ligase_bac-type"/>
</dbReference>
<evidence type="ECO:0000256" key="10">
    <source>
        <dbReference type="ARBA" id="ARBA00060965"/>
    </source>
</evidence>
<evidence type="ECO:0000256" key="4">
    <source>
        <dbReference type="ARBA" id="ARBA00022741"/>
    </source>
</evidence>
<dbReference type="AlphaFoldDB" id="A0A1H1XXS5"/>
<comment type="catalytic activity">
    <reaction evidence="9 11">
        <text>tRNA(Tyr) + L-tyrosine + ATP = L-tyrosyl-tRNA(Tyr) + AMP + diphosphate + H(+)</text>
        <dbReference type="Rhea" id="RHEA:10220"/>
        <dbReference type="Rhea" id="RHEA-COMP:9706"/>
        <dbReference type="Rhea" id="RHEA-COMP:9707"/>
        <dbReference type="ChEBI" id="CHEBI:15378"/>
        <dbReference type="ChEBI" id="CHEBI:30616"/>
        <dbReference type="ChEBI" id="CHEBI:33019"/>
        <dbReference type="ChEBI" id="CHEBI:58315"/>
        <dbReference type="ChEBI" id="CHEBI:78442"/>
        <dbReference type="ChEBI" id="CHEBI:78536"/>
        <dbReference type="ChEBI" id="CHEBI:456215"/>
        <dbReference type="EC" id="6.1.1.1"/>
    </reaction>
</comment>
<dbReference type="CDD" id="cd00805">
    <property type="entry name" value="TyrRS_core"/>
    <property type="match status" value="1"/>
</dbReference>
<dbReference type="Proteomes" id="UP000199103">
    <property type="component" value="Chromosome I"/>
</dbReference>
<dbReference type="PROSITE" id="PS50889">
    <property type="entry name" value="S4"/>
    <property type="match status" value="1"/>
</dbReference>
<feature type="binding site" evidence="11">
    <location>
        <position position="171"/>
    </location>
    <ligand>
        <name>L-tyrosine</name>
        <dbReference type="ChEBI" id="CHEBI:58315"/>
    </ligand>
</feature>
<evidence type="ECO:0000313" key="14">
    <source>
        <dbReference type="EMBL" id="SDT14002.1"/>
    </source>
</evidence>
<reference evidence="14 15" key="1">
    <citation type="submission" date="2016-10" db="EMBL/GenBank/DDBJ databases">
        <authorList>
            <person name="de Groot N.N."/>
        </authorList>
    </citation>
    <scope>NUCLEOTIDE SEQUENCE [LARGE SCALE GENOMIC DNA]</scope>
    <source>
        <strain evidence="14 15">DSM 21800</strain>
    </source>
</reference>
<organism evidence="14 15">
    <name type="scientific">Microlunatus soli</name>
    <dbReference type="NCBI Taxonomy" id="630515"/>
    <lineage>
        <taxon>Bacteria</taxon>
        <taxon>Bacillati</taxon>
        <taxon>Actinomycetota</taxon>
        <taxon>Actinomycetes</taxon>
        <taxon>Propionibacteriales</taxon>
        <taxon>Propionibacteriaceae</taxon>
        <taxon>Microlunatus</taxon>
    </lineage>
</organism>
<evidence type="ECO:0000256" key="5">
    <source>
        <dbReference type="ARBA" id="ARBA00022840"/>
    </source>
</evidence>
<name>A0A1H1XXS5_9ACTN</name>
<comment type="function">
    <text evidence="11">Catalyzes the attachment of tyrosine to tRNA(Tyr) in a two-step reaction: tyrosine is first activated by ATP to form Tyr-AMP and then transferred to the acceptor end of tRNA(Tyr).</text>
</comment>
<comment type="subcellular location">
    <subcellularLocation>
        <location evidence="1 11">Cytoplasm</location>
    </subcellularLocation>
</comment>
<dbReference type="GO" id="GO:0004831">
    <property type="term" value="F:tyrosine-tRNA ligase activity"/>
    <property type="evidence" value="ECO:0007669"/>
    <property type="project" value="UniProtKB-UniRule"/>
</dbReference>
<dbReference type="FunFam" id="3.40.50.620:FF:000008">
    <property type="entry name" value="Tyrosine--tRNA ligase"/>
    <property type="match status" value="1"/>
</dbReference>
<evidence type="ECO:0000256" key="1">
    <source>
        <dbReference type="ARBA" id="ARBA00004496"/>
    </source>
</evidence>
<keyword evidence="5 11" id="KW-0067">ATP-binding</keyword>
<dbReference type="RefSeq" id="WP_091527430.1">
    <property type="nucleotide sequence ID" value="NZ_LT629772.1"/>
</dbReference>
<feature type="domain" description="Tyrosine--tRNA ligase SYY-like C-terminal" evidence="13">
    <location>
        <begin position="341"/>
        <end position="412"/>
    </location>
</feature>
<dbReference type="Gene3D" id="3.10.290.10">
    <property type="entry name" value="RNA-binding S4 domain"/>
    <property type="match status" value="1"/>
</dbReference>
<evidence type="ECO:0000256" key="9">
    <source>
        <dbReference type="ARBA" id="ARBA00048248"/>
    </source>
</evidence>
<sequence length="425" mass="46208">MGVLDELKWRGLLDNCTDEQALAEHLNAGPVTFYIGFDPTAPSIHFGNLVQLIVARHLQAAGHDPLILVGGSTGLIGDPKDSAERVLNSKETVAGWVEKIREQVGRFVDMDGPHPARLVNNLDWTGDLPVLDFLRDIGKHFPVNRMLARDVVKKRLEAGISYTEFSYVLLQALDYLNLYRQYGCTLQFGGSDQWGNITAGVELIRRSDGTKVHAIATPLLTKADGTKFGKTEGGTVWLDRGMTSPFAFHQFFLNAEDEKVIDYLKVFSPRGQDEIAELEQQTRDKPQLRAAQHALADDVTDLVHSPADTKAANDAAAALFGRSELQALGDETIRDVAEELGAPAVKSDGELPTFVDAMEASGVVASKSAARRAIAEGGAYLNNTKVSDPDRRLEQSDLLAGEYVVLRRGKKTVGAARIAAQTSGC</sequence>
<keyword evidence="4 11" id="KW-0547">Nucleotide-binding</keyword>
<keyword evidence="15" id="KW-1185">Reference proteome</keyword>
<dbReference type="InterPro" id="IPR014729">
    <property type="entry name" value="Rossmann-like_a/b/a_fold"/>
</dbReference>
<dbReference type="SUPFAM" id="SSF55174">
    <property type="entry name" value="Alpha-L RNA-binding motif"/>
    <property type="match status" value="1"/>
</dbReference>
<dbReference type="Gene3D" id="1.10.240.10">
    <property type="entry name" value="Tyrosyl-Transfer RNA Synthetase"/>
    <property type="match status" value="1"/>
</dbReference>
<keyword evidence="8 11" id="KW-0030">Aminoacyl-tRNA synthetase</keyword>
<evidence type="ECO:0000256" key="8">
    <source>
        <dbReference type="ARBA" id="ARBA00023146"/>
    </source>
</evidence>
<dbReference type="STRING" id="630515.SAMN04489812_4294"/>
<evidence type="ECO:0000313" key="15">
    <source>
        <dbReference type="Proteomes" id="UP000199103"/>
    </source>
</evidence>
<dbReference type="InterPro" id="IPR024107">
    <property type="entry name" value="Tyr-tRNA-ligase_bac_1"/>
</dbReference>
<feature type="binding site" evidence="11">
    <location>
        <position position="34"/>
    </location>
    <ligand>
        <name>L-tyrosine</name>
        <dbReference type="ChEBI" id="CHEBI:58315"/>
    </ligand>
</feature>
<evidence type="ECO:0000256" key="12">
    <source>
        <dbReference type="PROSITE-ProRule" id="PRU00182"/>
    </source>
</evidence>
<dbReference type="GO" id="GO:0005829">
    <property type="term" value="C:cytosol"/>
    <property type="evidence" value="ECO:0007669"/>
    <property type="project" value="TreeGrafter"/>
</dbReference>
<dbReference type="InterPro" id="IPR002307">
    <property type="entry name" value="Tyr-tRNA-ligase"/>
</dbReference>
<dbReference type="PANTHER" id="PTHR11766">
    <property type="entry name" value="TYROSYL-TRNA SYNTHETASE"/>
    <property type="match status" value="1"/>
</dbReference>
<dbReference type="PANTHER" id="PTHR11766:SF0">
    <property type="entry name" value="TYROSINE--TRNA LIGASE, MITOCHONDRIAL"/>
    <property type="match status" value="1"/>
</dbReference>
<dbReference type="HAMAP" id="MF_02006">
    <property type="entry name" value="Tyr_tRNA_synth_type1"/>
    <property type="match status" value="1"/>
</dbReference>
<dbReference type="InterPro" id="IPR054608">
    <property type="entry name" value="SYY-like_C"/>
</dbReference>
<dbReference type="InterPro" id="IPR002305">
    <property type="entry name" value="aa-tRNA-synth_Ic"/>
</dbReference>
<dbReference type="Pfam" id="PF00579">
    <property type="entry name" value="tRNA-synt_1b"/>
    <property type="match status" value="1"/>
</dbReference>
<dbReference type="PRINTS" id="PR01040">
    <property type="entry name" value="TRNASYNTHTYR"/>
</dbReference>
<dbReference type="EC" id="6.1.1.1" evidence="11"/>
<dbReference type="GO" id="GO:0005524">
    <property type="term" value="F:ATP binding"/>
    <property type="evidence" value="ECO:0007669"/>
    <property type="project" value="UniProtKB-UniRule"/>
</dbReference>
<accession>A0A1H1XXS5</accession>
<feature type="binding site" evidence="11">
    <location>
        <position position="167"/>
    </location>
    <ligand>
        <name>L-tyrosine</name>
        <dbReference type="ChEBI" id="CHEBI:58315"/>
    </ligand>
</feature>
<comment type="subunit">
    <text evidence="11">Homodimer.</text>
</comment>
<dbReference type="GO" id="GO:0003723">
    <property type="term" value="F:RNA binding"/>
    <property type="evidence" value="ECO:0007669"/>
    <property type="project" value="UniProtKB-KW"/>
</dbReference>
<keyword evidence="7 11" id="KW-0648">Protein biosynthesis</keyword>
<evidence type="ECO:0000256" key="2">
    <source>
        <dbReference type="ARBA" id="ARBA00022490"/>
    </source>
</evidence>
<gene>
    <name evidence="11" type="primary">tyrS</name>
    <name evidence="14" type="ORF">SAMN04489812_4294</name>
</gene>
<dbReference type="OrthoDB" id="9804243at2"/>
<evidence type="ECO:0000256" key="7">
    <source>
        <dbReference type="ARBA" id="ARBA00022917"/>
    </source>
</evidence>
<proteinExistence type="inferred from homology"/>
<dbReference type="SUPFAM" id="SSF52374">
    <property type="entry name" value="Nucleotidylyl transferase"/>
    <property type="match status" value="1"/>
</dbReference>
<comment type="similarity">
    <text evidence="10 11">Belongs to the class-I aminoacyl-tRNA synthetase family. TyrS type 1 subfamily.</text>
</comment>
<dbReference type="EMBL" id="LT629772">
    <property type="protein sequence ID" value="SDT14002.1"/>
    <property type="molecule type" value="Genomic_DNA"/>
</dbReference>
<protein>
    <recommendedName>
        <fullName evidence="11">Tyrosine--tRNA ligase</fullName>
        <ecNumber evidence="11">6.1.1.1</ecNumber>
    </recommendedName>
    <alternativeName>
        <fullName evidence="11">Tyrosyl-tRNA synthetase</fullName>
        <shortName evidence="11">TyrRS</shortName>
    </alternativeName>
</protein>
<feature type="binding site" evidence="11">
    <location>
        <position position="230"/>
    </location>
    <ligand>
        <name>ATP</name>
        <dbReference type="ChEBI" id="CHEBI:30616"/>
    </ligand>
</feature>
<comment type="caution">
    <text evidence="11">Lacks conserved residue(s) required for the propagation of feature annotation.</text>
</comment>
<dbReference type="FunFam" id="1.10.240.10:FF:000001">
    <property type="entry name" value="Tyrosine--tRNA ligase"/>
    <property type="match status" value="1"/>
</dbReference>